<comment type="caution">
    <text evidence="2">The sequence shown here is derived from an EMBL/GenBank/DDBJ whole genome shotgun (WGS) entry which is preliminary data.</text>
</comment>
<dbReference type="STRING" id="181874.A0A409WJ69"/>
<dbReference type="EMBL" id="NHTK01005458">
    <property type="protein sequence ID" value="PPQ78576.1"/>
    <property type="molecule type" value="Genomic_DNA"/>
</dbReference>
<reference evidence="2 3" key="1">
    <citation type="journal article" date="2018" name="Evol. Lett.">
        <title>Horizontal gene cluster transfer increased hallucinogenic mushroom diversity.</title>
        <authorList>
            <person name="Reynolds H.T."/>
            <person name="Vijayakumar V."/>
            <person name="Gluck-Thaler E."/>
            <person name="Korotkin H.B."/>
            <person name="Matheny P.B."/>
            <person name="Slot J.C."/>
        </authorList>
    </citation>
    <scope>NUCLEOTIDE SEQUENCE [LARGE SCALE GENOMIC DNA]</scope>
    <source>
        <strain evidence="2 3">2629</strain>
    </source>
</reference>
<sequence length="454" mass="51088">FSSRRKGSVLIPTGPLNTSHVFDFETRLRQVEDSINTCGEPESDSEDFAVTQSQIKPIIERHSPNVTVSSSSSITPIVEPYKSPLTKKQKANLRQRGKRRSKRAEEQIQAQTTLKLHVRRHCAKASHHSLRTNRDLNDGFPVTQPGWIGKRMPDGDCEHSLDDLMGKGNMTLVDWDGYTTHTITDSCGRNIGLLGGMPRQKSWEDVQKDAAAAIRNSASLLYVPEEKRHHRRGHFISIPMGLSFGGGNPQPGMLRQHNQNTPILDKLVQHPALVSIVGHTDSLFKLYAPRLHDYYKTTLNSLIAWSNNGYRRIFSNSVFAAATVNTGDRVVSVSHLDFKNLSWGWCSITALGDFDPDHGGHLVLWDLKYVIRFPPGSTILIPSALLRHSNVPIRSGEVRHSFTQYSAGGLFRFVHNNFKADNQLKKSERERLSREGAQRWKKGLEMFSTVDELL</sequence>
<feature type="region of interest" description="Disordered" evidence="1">
    <location>
        <begin position="86"/>
        <end position="108"/>
    </location>
</feature>
<dbReference type="Gene3D" id="3.60.130.30">
    <property type="match status" value="1"/>
</dbReference>
<evidence type="ECO:0000313" key="2">
    <source>
        <dbReference type="EMBL" id="PPQ78576.1"/>
    </source>
</evidence>
<dbReference type="OrthoDB" id="3202607at2759"/>
<keyword evidence="3" id="KW-1185">Reference proteome</keyword>
<dbReference type="AlphaFoldDB" id="A0A409WJ69"/>
<name>A0A409WJ69_9AGAR</name>
<feature type="non-terminal residue" evidence="2">
    <location>
        <position position="1"/>
    </location>
</feature>
<evidence type="ECO:0000256" key="1">
    <source>
        <dbReference type="SAM" id="MobiDB-lite"/>
    </source>
</evidence>
<proteinExistence type="predicted"/>
<feature type="compositionally biased region" description="Basic residues" evidence="1">
    <location>
        <begin position="86"/>
        <end position="102"/>
    </location>
</feature>
<dbReference type="InParanoid" id="A0A409WJ69"/>
<dbReference type="Proteomes" id="UP000284842">
    <property type="component" value="Unassembled WGS sequence"/>
</dbReference>
<protein>
    <submittedName>
        <fullName evidence="2">Uncharacterized protein</fullName>
    </submittedName>
</protein>
<gene>
    <name evidence="2" type="ORF">CVT24_002742</name>
</gene>
<accession>A0A409WJ69</accession>
<organism evidence="2 3">
    <name type="scientific">Panaeolus cyanescens</name>
    <dbReference type="NCBI Taxonomy" id="181874"/>
    <lineage>
        <taxon>Eukaryota</taxon>
        <taxon>Fungi</taxon>
        <taxon>Dikarya</taxon>
        <taxon>Basidiomycota</taxon>
        <taxon>Agaricomycotina</taxon>
        <taxon>Agaricomycetes</taxon>
        <taxon>Agaricomycetidae</taxon>
        <taxon>Agaricales</taxon>
        <taxon>Agaricineae</taxon>
        <taxon>Galeropsidaceae</taxon>
        <taxon>Panaeolus</taxon>
    </lineage>
</organism>
<evidence type="ECO:0000313" key="3">
    <source>
        <dbReference type="Proteomes" id="UP000284842"/>
    </source>
</evidence>